<evidence type="ECO:0000313" key="2">
    <source>
        <dbReference type="EMBL" id="MBJ7539010.1"/>
    </source>
</evidence>
<dbReference type="Gene3D" id="3.30.2310.20">
    <property type="entry name" value="RelE-like"/>
    <property type="match status" value="1"/>
</dbReference>
<keyword evidence="3" id="KW-1185">Reference proteome</keyword>
<dbReference type="InterPro" id="IPR007712">
    <property type="entry name" value="RelE/ParE_toxin"/>
</dbReference>
<dbReference type="AlphaFoldDB" id="A0A934JMM7"/>
<reference evidence="2" key="1">
    <citation type="submission" date="2020-12" db="EMBL/GenBank/DDBJ databases">
        <title>Marinomonas arctica sp. nov., a psychrotolerant bacterium isolated from the Arctic.</title>
        <authorList>
            <person name="Zhang Y."/>
        </authorList>
    </citation>
    <scope>NUCLEOTIDE SEQUENCE</scope>
    <source>
        <strain evidence="2">C1424</strain>
    </source>
</reference>
<protein>
    <submittedName>
        <fullName evidence="2">Type II toxin-antitoxin system RelE/ParE family toxin</fullName>
    </submittedName>
</protein>
<dbReference type="Pfam" id="PF05016">
    <property type="entry name" value="ParE_toxin"/>
    <property type="match status" value="1"/>
</dbReference>
<dbReference type="RefSeq" id="WP_199469417.1">
    <property type="nucleotide sequence ID" value="NZ_JAEMNX010000020.1"/>
</dbReference>
<comment type="caution">
    <text evidence="2">The sequence shown here is derived from an EMBL/GenBank/DDBJ whole genome shotgun (WGS) entry which is preliminary data.</text>
</comment>
<name>A0A934JMM7_9GAMM</name>
<proteinExistence type="predicted"/>
<evidence type="ECO:0000256" key="1">
    <source>
        <dbReference type="ARBA" id="ARBA00022649"/>
    </source>
</evidence>
<evidence type="ECO:0000313" key="3">
    <source>
        <dbReference type="Proteomes" id="UP000628710"/>
    </source>
</evidence>
<organism evidence="2 3">
    <name type="scientific">Marinomonas transparens</name>
    <dbReference type="NCBI Taxonomy" id="2795388"/>
    <lineage>
        <taxon>Bacteria</taxon>
        <taxon>Pseudomonadati</taxon>
        <taxon>Pseudomonadota</taxon>
        <taxon>Gammaproteobacteria</taxon>
        <taxon>Oceanospirillales</taxon>
        <taxon>Oceanospirillaceae</taxon>
        <taxon>Marinomonas</taxon>
    </lineage>
</organism>
<dbReference type="InterPro" id="IPR035093">
    <property type="entry name" value="RelE/ParE_toxin_dom_sf"/>
</dbReference>
<sequence length="102" mass="11819">MQDKPYKLSRLAQEHLLKIKSYTVENYSDAQWQKYKTTLLSGFQNLANNEGLGRSCDDIYQKGFYFPVGKHVAYYTKEKDFILIVAVLGQSQLPQKHLDSRA</sequence>
<keyword evidence="1" id="KW-1277">Toxin-antitoxin system</keyword>
<dbReference type="EMBL" id="JAEMNX010000020">
    <property type="protein sequence ID" value="MBJ7539010.1"/>
    <property type="molecule type" value="Genomic_DNA"/>
</dbReference>
<gene>
    <name evidence="2" type="ORF">I8J31_15125</name>
</gene>
<accession>A0A934JMM7</accession>
<dbReference type="Proteomes" id="UP000628710">
    <property type="component" value="Unassembled WGS sequence"/>
</dbReference>